<dbReference type="SUPFAM" id="SSF103481">
    <property type="entry name" value="Multidrug resistance efflux transporter EmrE"/>
    <property type="match status" value="1"/>
</dbReference>
<dbReference type="PANTHER" id="PTHR30561:SF9">
    <property type="entry name" value="4-AMINO-4-DEOXY-L-ARABINOSE-PHOSPHOUNDECAPRENOL FLIPPASE SUBUNIT ARNF-RELATED"/>
    <property type="match status" value="1"/>
</dbReference>
<sequence length="118" mass="12581">MTPEPLSLSLLALIAFCVATETGREICFKQAATGQTGWQAIFSPVTALGIFFWFVELLAWSRVLSLVPLSLAFPIMALSYVSIAMAGTLLFKESINLRHALGIFLVTAGVVCVGVTGS</sequence>
<proteinExistence type="predicted"/>
<evidence type="ECO:0000313" key="8">
    <source>
        <dbReference type="Proteomes" id="UP001235269"/>
    </source>
</evidence>
<keyword evidence="8" id="KW-1185">Reference proteome</keyword>
<comment type="caution">
    <text evidence="7">The sequence shown here is derived from an EMBL/GenBank/DDBJ whole genome shotgun (WGS) entry which is preliminary data.</text>
</comment>
<dbReference type="Gene3D" id="1.10.3730.20">
    <property type="match status" value="1"/>
</dbReference>
<dbReference type="InterPro" id="IPR000390">
    <property type="entry name" value="Small_drug/metabolite_transptr"/>
</dbReference>
<accession>A0ABU0IBX7</accession>
<evidence type="ECO:0000256" key="5">
    <source>
        <dbReference type="ARBA" id="ARBA00023136"/>
    </source>
</evidence>
<evidence type="ECO:0000256" key="6">
    <source>
        <dbReference type="SAM" id="Phobius"/>
    </source>
</evidence>
<dbReference type="EMBL" id="JAUSWH010000005">
    <property type="protein sequence ID" value="MDQ0455743.1"/>
    <property type="molecule type" value="Genomic_DNA"/>
</dbReference>
<feature type="transmembrane region" description="Helical" evidence="6">
    <location>
        <begin position="40"/>
        <end position="59"/>
    </location>
</feature>
<feature type="transmembrane region" description="Helical" evidence="6">
    <location>
        <begin position="97"/>
        <end position="117"/>
    </location>
</feature>
<evidence type="ECO:0000256" key="4">
    <source>
        <dbReference type="ARBA" id="ARBA00022989"/>
    </source>
</evidence>
<evidence type="ECO:0000256" key="3">
    <source>
        <dbReference type="ARBA" id="ARBA00022692"/>
    </source>
</evidence>
<comment type="subcellular location">
    <subcellularLocation>
        <location evidence="1">Cell membrane</location>
        <topology evidence="1">Multi-pass membrane protein</topology>
    </subcellularLocation>
</comment>
<dbReference type="RefSeq" id="WP_307157935.1">
    <property type="nucleotide sequence ID" value="NZ_JAUSWH010000005.1"/>
</dbReference>
<keyword evidence="3 6" id="KW-0812">Transmembrane</keyword>
<dbReference type="Proteomes" id="UP001235269">
    <property type="component" value="Unassembled WGS sequence"/>
</dbReference>
<keyword evidence="4 6" id="KW-1133">Transmembrane helix</keyword>
<evidence type="ECO:0000256" key="1">
    <source>
        <dbReference type="ARBA" id="ARBA00004651"/>
    </source>
</evidence>
<evidence type="ECO:0000256" key="2">
    <source>
        <dbReference type="ARBA" id="ARBA00022475"/>
    </source>
</evidence>
<evidence type="ECO:0000313" key="7">
    <source>
        <dbReference type="EMBL" id="MDQ0455743.1"/>
    </source>
</evidence>
<reference evidence="7 8" key="1">
    <citation type="submission" date="2023-07" db="EMBL/GenBank/DDBJ databases">
        <title>Genomic Encyclopedia of Type Strains, Phase IV (KMG-IV): sequencing the most valuable type-strain genomes for metagenomic binning, comparative biology and taxonomic classification.</title>
        <authorList>
            <person name="Goeker M."/>
        </authorList>
    </citation>
    <scope>NUCLEOTIDE SEQUENCE [LARGE SCALE GENOMIC DNA]</scope>
    <source>
        <strain evidence="7 8">DSM 100301</strain>
    </source>
</reference>
<name>A0ABU0IBX7_9HYPH</name>
<gene>
    <name evidence="7" type="ORF">QO005_002083</name>
</gene>
<keyword evidence="5 6" id="KW-0472">Membrane</keyword>
<dbReference type="PANTHER" id="PTHR30561">
    <property type="entry name" value="SMR FAMILY PROTON-DEPENDENT DRUG EFFLUX TRANSPORTER SUGE"/>
    <property type="match status" value="1"/>
</dbReference>
<feature type="transmembrane region" description="Helical" evidence="6">
    <location>
        <begin position="71"/>
        <end position="91"/>
    </location>
</feature>
<protein>
    <submittedName>
        <fullName evidence="7">Undecaprenyl phosphate-alpha-L-ara4N flippase subunit ArnE</fullName>
    </submittedName>
</protein>
<dbReference type="InterPro" id="IPR037185">
    <property type="entry name" value="EmrE-like"/>
</dbReference>
<keyword evidence="2" id="KW-1003">Cell membrane</keyword>
<organism evidence="7 8">
    <name type="scientific">Rhizobium paknamense</name>
    <dbReference type="NCBI Taxonomy" id="1206817"/>
    <lineage>
        <taxon>Bacteria</taxon>
        <taxon>Pseudomonadati</taxon>
        <taxon>Pseudomonadota</taxon>
        <taxon>Alphaproteobacteria</taxon>
        <taxon>Hyphomicrobiales</taxon>
        <taxon>Rhizobiaceae</taxon>
        <taxon>Rhizobium/Agrobacterium group</taxon>
        <taxon>Rhizobium</taxon>
    </lineage>
</organism>